<sequence length="376" mass="40974">MTSFNIIGGGILGASTAFHLAKLGHKVTLIDECHAGQATGAGAGIIGPWLSQRRNKAWYALASNGAKYYEELIAMLEEFGETDTGYKKVGSLHIHDLEHRLEKKHELALQRQETAPELGEVSLLDEEETQKLFPLIAKDKKAVHITGSARVNGRNLRSALIRASEKLGVKMVHGVAELAEENGVVNGAYVDKEFYAADKTAVTAGAWSKFLLEPLGLQGLVEPQKGQILHFRINEENDHWPVIMPPSEYYLLNFGRGHVVFGATREDNSGFDIRPTVQGVSQVLQAALEIAPGLKDAELIETRVGLRPTAPEFLPVYGRIPYKEGLYIADGLGASGLTAGPFLGKELAQVMTESEGLLDPINYPVERAVKEITKDS</sequence>
<dbReference type="SUPFAM" id="SSF51905">
    <property type="entry name" value="FAD/NAD(P)-binding domain"/>
    <property type="match status" value="1"/>
</dbReference>
<gene>
    <name evidence="6" type="ORF">FLK61_31225</name>
</gene>
<name>A0A859FDM6_9BACI</name>
<dbReference type="Gene3D" id="3.50.50.60">
    <property type="entry name" value="FAD/NAD(P)-binding domain"/>
    <property type="match status" value="1"/>
</dbReference>
<dbReference type="InterPro" id="IPR036188">
    <property type="entry name" value="FAD/NAD-bd_sf"/>
</dbReference>
<dbReference type="PANTHER" id="PTHR13847">
    <property type="entry name" value="SARCOSINE DEHYDROGENASE-RELATED"/>
    <property type="match status" value="1"/>
</dbReference>
<feature type="domain" description="FAD dependent oxidoreductase" evidence="5">
    <location>
        <begin position="6"/>
        <end position="349"/>
    </location>
</feature>
<proteinExistence type="inferred from homology"/>
<evidence type="ECO:0000313" key="7">
    <source>
        <dbReference type="Proteomes" id="UP000318138"/>
    </source>
</evidence>
<dbReference type="SUPFAM" id="SSF54373">
    <property type="entry name" value="FAD-linked reductases, C-terminal domain"/>
    <property type="match status" value="1"/>
</dbReference>
<dbReference type="RefSeq" id="WP_176009223.1">
    <property type="nucleotide sequence ID" value="NZ_CP041372.2"/>
</dbReference>
<evidence type="ECO:0000256" key="4">
    <source>
        <dbReference type="ARBA" id="ARBA00023002"/>
    </source>
</evidence>
<comment type="cofactor">
    <cofactor evidence="1">
        <name>FAD</name>
        <dbReference type="ChEBI" id="CHEBI:57692"/>
    </cofactor>
</comment>
<dbReference type="KEGG" id="psua:FLK61_31225"/>
<dbReference type="EMBL" id="CP041372">
    <property type="protein sequence ID" value="QKS71187.1"/>
    <property type="molecule type" value="Genomic_DNA"/>
</dbReference>
<evidence type="ECO:0000256" key="1">
    <source>
        <dbReference type="ARBA" id="ARBA00001974"/>
    </source>
</evidence>
<dbReference type="Proteomes" id="UP000318138">
    <property type="component" value="Chromosome"/>
</dbReference>
<organism evidence="6 7">
    <name type="scientific">Paenalkalicoccus suaedae</name>
    <dbReference type="NCBI Taxonomy" id="2592382"/>
    <lineage>
        <taxon>Bacteria</taxon>
        <taxon>Bacillati</taxon>
        <taxon>Bacillota</taxon>
        <taxon>Bacilli</taxon>
        <taxon>Bacillales</taxon>
        <taxon>Bacillaceae</taxon>
        <taxon>Paenalkalicoccus</taxon>
    </lineage>
</organism>
<dbReference type="GO" id="GO:0016491">
    <property type="term" value="F:oxidoreductase activity"/>
    <property type="evidence" value="ECO:0007669"/>
    <property type="project" value="UniProtKB-KW"/>
</dbReference>
<dbReference type="GO" id="GO:0005737">
    <property type="term" value="C:cytoplasm"/>
    <property type="evidence" value="ECO:0007669"/>
    <property type="project" value="TreeGrafter"/>
</dbReference>
<dbReference type="InterPro" id="IPR006076">
    <property type="entry name" value="FAD-dep_OxRdtase"/>
</dbReference>
<keyword evidence="3" id="KW-0285">Flavoprotein</keyword>
<protein>
    <submittedName>
        <fullName evidence="6">FAD-binding oxidoreductase</fullName>
    </submittedName>
</protein>
<reference evidence="7" key="1">
    <citation type="submission" date="2019-07" db="EMBL/GenBank/DDBJ databases">
        <title>Bacillus alkalisoli sp. nov. isolated from saline soil.</title>
        <authorList>
            <person name="Sun J.-Q."/>
            <person name="Xu L."/>
        </authorList>
    </citation>
    <scope>NUCLEOTIDE SEQUENCE [LARGE SCALE GENOMIC DNA]</scope>
    <source>
        <strain evidence="7">M4U3P1</strain>
    </source>
</reference>
<evidence type="ECO:0000256" key="2">
    <source>
        <dbReference type="ARBA" id="ARBA00009410"/>
    </source>
</evidence>
<evidence type="ECO:0000313" key="6">
    <source>
        <dbReference type="EMBL" id="QKS71187.1"/>
    </source>
</evidence>
<keyword evidence="4" id="KW-0560">Oxidoreductase</keyword>
<dbReference type="Gene3D" id="3.30.9.10">
    <property type="entry name" value="D-Amino Acid Oxidase, subunit A, domain 2"/>
    <property type="match status" value="1"/>
</dbReference>
<dbReference type="PANTHER" id="PTHR13847:SF286">
    <property type="entry name" value="D-AMINO ACID DEHYDROGENASE"/>
    <property type="match status" value="1"/>
</dbReference>
<dbReference type="AlphaFoldDB" id="A0A859FDM6"/>
<accession>A0A859FDM6</accession>
<dbReference type="Pfam" id="PF01266">
    <property type="entry name" value="DAO"/>
    <property type="match status" value="1"/>
</dbReference>
<evidence type="ECO:0000259" key="5">
    <source>
        <dbReference type="Pfam" id="PF01266"/>
    </source>
</evidence>
<keyword evidence="7" id="KW-1185">Reference proteome</keyword>
<comment type="similarity">
    <text evidence="2">Belongs to the DadA oxidoreductase family.</text>
</comment>
<evidence type="ECO:0000256" key="3">
    <source>
        <dbReference type="ARBA" id="ARBA00022630"/>
    </source>
</evidence>